<sequence length="175" mass="20337">MANRWSKDEDQKLVDLILNTLERGGKLKEAYKVFAEQHPDRGMVAIQQRWNNLRSSHLEQVQAAKKAGKINRTKDSGASATDFLDSQRTQYVNHSVQGFNELLTQVNELVRQLREEQAEKQHWKSKALELENQLAQVADFDKLQMIMRRVRLNSAEDLIEGETYRMEKNGNLVRD</sequence>
<dbReference type="EMBL" id="PZZP01000012">
    <property type="protein sequence ID" value="PTM51072.1"/>
    <property type="molecule type" value="Genomic_DNA"/>
</dbReference>
<comment type="caution">
    <text evidence="2">The sequence shown here is derived from an EMBL/GenBank/DDBJ whole genome shotgun (WGS) entry which is preliminary data.</text>
</comment>
<accession>A0A2T4YXI4</accession>
<evidence type="ECO:0008006" key="4">
    <source>
        <dbReference type="Google" id="ProtNLM"/>
    </source>
</evidence>
<dbReference type="Gene3D" id="1.10.10.60">
    <property type="entry name" value="Homeodomain-like"/>
    <property type="match status" value="1"/>
</dbReference>
<keyword evidence="1" id="KW-0175">Coiled coil</keyword>
<protein>
    <recommendedName>
        <fullName evidence="4">RsfA family transcription factor</fullName>
    </recommendedName>
</protein>
<organism evidence="2 3">
    <name type="scientific">Desmospora activa DSM 45169</name>
    <dbReference type="NCBI Taxonomy" id="1121389"/>
    <lineage>
        <taxon>Bacteria</taxon>
        <taxon>Bacillati</taxon>
        <taxon>Bacillota</taxon>
        <taxon>Bacilli</taxon>
        <taxon>Bacillales</taxon>
        <taxon>Thermoactinomycetaceae</taxon>
        <taxon>Desmospora</taxon>
    </lineage>
</organism>
<gene>
    <name evidence="2" type="ORF">C8J48_3784</name>
</gene>
<dbReference type="AlphaFoldDB" id="A0A2T4YXI4"/>
<dbReference type="InterPro" id="IPR009057">
    <property type="entry name" value="Homeodomain-like_sf"/>
</dbReference>
<dbReference type="RefSeq" id="WP_107728731.1">
    <property type="nucleotide sequence ID" value="NZ_PZZP01000012.1"/>
</dbReference>
<keyword evidence="3" id="KW-1185">Reference proteome</keyword>
<proteinExistence type="predicted"/>
<reference evidence="2 3" key="1">
    <citation type="submission" date="2018-04" db="EMBL/GenBank/DDBJ databases">
        <title>Genomic Encyclopedia of Archaeal and Bacterial Type Strains, Phase II (KMG-II): from individual species to whole genera.</title>
        <authorList>
            <person name="Goeker M."/>
        </authorList>
    </citation>
    <scope>NUCLEOTIDE SEQUENCE [LARGE SCALE GENOMIC DNA]</scope>
    <source>
        <strain evidence="2 3">DSM 45169</strain>
    </source>
</reference>
<evidence type="ECO:0000313" key="3">
    <source>
        <dbReference type="Proteomes" id="UP000241639"/>
    </source>
</evidence>
<name>A0A2T4YXI4_9BACL</name>
<dbReference type="Proteomes" id="UP000241639">
    <property type="component" value="Unassembled WGS sequence"/>
</dbReference>
<evidence type="ECO:0000313" key="2">
    <source>
        <dbReference type="EMBL" id="PTM51072.1"/>
    </source>
</evidence>
<evidence type="ECO:0000256" key="1">
    <source>
        <dbReference type="SAM" id="Coils"/>
    </source>
</evidence>
<feature type="coiled-coil region" evidence="1">
    <location>
        <begin position="96"/>
        <end position="133"/>
    </location>
</feature>
<dbReference type="SUPFAM" id="SSF46689">
    <property type="entry name" value="Homeodomain-like"/>
    <property type="match status" value="1"/>
</dbReference>